<dbReference type="Pfam" id="PF02581">
    <property type="entry name" value="TMP-TENI"/>
    <property type="match status" value="1"/>
</dbReference>
<dbReference type="Gene3D" id="3.20.20.70">
    <property type="entry name" value="Aldolase class I"/>
    <property type="match status" value="1"/>
</dbReference>
<dbReference type="OrthoDB" id="194683at2"/>
<comment type="caution">
    <text evidence="2">The sequence shown here is derived from an EMBL/GenBank/DDBJ whole genome shotgun (WGS) entry which is preliminary data.</text>
</comment>
<reference evidence="2 3" key="1">
    <citation type="submission" date="2019-03" db="EMBL/GenBank/DDBJ databases">
        <title>Genomic Encyclopedia of Type Strains, Phase IV (KMG-IV): sequencing the most valuable type-strain genomes for metagenomic binning, comparative biology and taxonomic classification.</title>
        <authorList>
            <person name="Goeker M."/>
        </authorList>
    </citation>
    <scope>NUCLEOTIDE SEQUENCE [LARGE SCALE GENOMIC DNA]</scope>
    <source>
        <strain evidence="2 3">DSM 21100</strain>
    </source>
</reference>
<dbReference type="GO" id="GO:0009228">
    <property type="term" value="P:thiamine biosynthetic process"/>
    <property type="evidence" value="ECO:0007669"/>
    <property type="project" value="UniProtKB-KW"/>
</dbReference>
<keyword evidence="3" id="KW-1185">Reference proteome</keyword>
<gene>
    <name evidence="2" type="ORF">EDD80_10922</name>
</gene>
<evidence type="ECO:0000259" key="1">
    <source>
        <dbReference type="Pfam" id="PF02581"/>
    </source>
</evidence>
<sequence length="209" mass="23002">MQRRRTYGKRKAGNFRLLVITPALPVLGEQAIVRDLFGAGLSGLHLRKPGLDVKGIKAWLRYFTKAERSKIRVHSGDASLLEMGIAGLHLPFHALDKFICAGGGITASIHSWQEYAELERTIEYAFISPVYKSLSKPGYAENKNTWNLPAVPHVPVIALGGIRSRNIAKVIQAGFSGAGLLGTVWQQPERAVKVFNAVKDQVMSWIDEG</sequence>
<dbReference type="InterPro" id="IPR013785">
    <property type="entry name" value="Aldolase_TIM"/>
</dbReference>
<dbReference type="SUPFAM" id="SSF51391">
    <property type="entry name" value="Thiamin phosphate synthase"/>
    <property type="match status" value="1"/>
</dbReference>
<dbReference type="CDD" id="cd00564">
    <property type="entry name" value="TMP_TenI"/>
    <property type="match status" value="1"/>
</dbReference>
<feature type="domain" description="Thiamine phosphate synthase/TenI" evidence="1">
    <location>
        <begin position="88"/>
        <end position="178"/>
    </location>
</feature>
<organism evidence="2 3">
    <name type="scientific">Anseongella ginsenosidimutans</name>
    <dbReference type="NCBI Taxonomy" id="496056"/>
    <lineage>
        <taxon>Bacteria</taxon>
        <taxon>Pseudomonadati</taxon>
        <taxon>Bacteroidota</taxon>
        <taxon>Sphingobacteriia</taxon>
        <taxon>Sphingobacteriales</taxon>
        <taxon>Sphingobacteriaceae</taxon>
        <taxon>Anseongella</taxon>
    </lineage>
</organism>
<proteinExistence type="predicted"/>
<dbReference type="AlphaFoldDB" id="A0A4R3KR01"/>
<dbReference type="RefSeq" id="WP_132129807.1">
    <property type="nucleotide sequence ID" value="NZ_CP042432.1"/>
</dbReference>
<evidence type="ECO:0000313" key="2">
    <source>
        <dbReference type="EMBL" id="TCS85998.1"/>
    </source>
</evidence>
<accession>A0A4R3KR01</accession>
<dbReference type="Proteomes" id="UP000295807">
    <property type="component" value="Unassembled WGS sequence"/>
</dbReference>
<dbReference type="InterPro" id="IPR036206">
    <property type="entry name" value="ThiamineP_synth_sf"/>
</dbReference>
<dbReference type="EMBL" id="SMAD01000009">
    <property type="protein sequence ID" value="TCS85998.1"/>
    <property type="molecule type" value="Genomic_DNA"/>
</dbReference>
<name>A0A4R3KR01_9SPHI</name>
<evidence type="ECO:0000313" key="3">
    <source>
        <dbReference type="Proteomes" id="UP000295807"/>
    </source>
</evidence>
<dbReference type="InterPro" id="IPR022998">
    <property type="entry name" value="ThiamineP_synth_TenI"/>
</dbReference>
<protein>
    <submittedName>
        <fullName evidence="2">Thiamine-phosphate pyrophosphorylase</fullName>
    </submittedName>
</protein>